<accession>A0ACB7SCK4</accession>
<gene>
    <name evidence="1" type="ORF">HPB50_004622</name>
</gene>
<dbReference type="EMBL" id="CM023484">
    <property type="protein sequence ID" value="KAH6932300.1"/>
    <property type="molecule type" value="Genomic_DNA"/>
</dbReference>
<reference evidence="1" key="1">
    <citation type="submission" date="2020-05" db="EMBL/GenBank/DDBJ databases">
        <title>Large-scale comparative analyses of tick genomes elucidate their genetic diversity and vector capacities.</title>
        <authorList>
            <person name="Jia N."/>
            <person name="Wang J."/>
            <person name="Shi W."/>
            <person name="Du L."/>
            <person name="Sun Y."/>
            <person name="Zhan W."/>
            <person name="Jiang J."/>
            <person name="Wang Q."/>
            <person name="Zhang B."/>
            <person name="Ji P."/>
            <person name="Sakyi L.B."/>
            <person name="Cui X."/>
            <person name="Yuan T."/>
            <person name="Jiang B."/>
            <person name="Yang W."/>
            <person name="Lam T.T.-Y."/>
            <person name="Chang Q."/>
            <person name="Ding S."/>
            <person name="Wang X."/>
            <person name="Zhu J."/>
            <person name="Ruan X."/>
            <person name="Zhao L."/>
            <person name="Wei J."/>
            <person name="Que T."/>
            <person name="Du C."/>
            <person name="Cheng J."/>
            <person name="Dai P."/>
            <person name="Han X."/>
            <person name="Huang E."/>
            <person name="Gao Y."/>
            <person name="Liu J."/>
            <person name="Shao H."/>
            <person name="Ye R."/>
            <person name="Li L."/>
            <person name="Wei W."/>
            <person name="Wang X."/>
            <person name="Wang C."/>
            <person name="Yang T."/>
            <person name="Huo Q."/>
            <person name="Li W."/>
            <person name="Guo W."/>
            <person name="Chen H."/>
            <person name="Zhou L."/>
            <person name="Ni X."/>
            <person name="Tian J."/>
            <person name="Zhou Y."/>
            <person name="Sheng Y."/>
            <person name="Liu T."/>
            <person name="Pan Y."/>
            <person name="Xia L."/>
            <person name="Li J."/>
            <person name="Zhao F."/>
            <person name="Cao W."/>
        </authorList>
    </citation>
    <scope>NUCLEOTIDE SEQUENCE</scope>
    <source>
        <strain evidence="1">Hyas-2018</strain>
    </source>
</reference>
<comment type="caution">
    <text evidence="1">The sequence shown here is derived from an EMBL/GenBank/DDBJ whole genome shotgun (WGS) entry which is preliminary data.</text>
</comment>
<protein>
    <submittedName>
        <fullName evidence="1">Uncharacterized protein</fullName>
    </submittedName>
</protein>
<evidence type="ECO:0000313" key="1">
    <source>
        <dbReference type="EMBL" id="KAH6932300.1"/>
    </source>
</evidence>
<sequence>MSYASLYSVINSSHCSVHGAYYIDTTRADYSTWHRRYPSCGGSQQSPIPVLFAQSEYKYFDPIQFLNYDAYLQLDIEMVGTALFFYPYGLDVGVFGGPLQVQYSFFMGTIHFGKDRHSGSEHLIENQGYAAEVQLIHTTEMLCGNDCLKEANGLLVLVILFEETSDDNEDLAPFVDAMQELHGSGQNMHTSTEFLMSSLIPDCTLEYYIYPGSLSFPPCTERTINVVFQRTLEELRKLRWRLGDDASCTGLMAGNVRPITDGHGGTQSTRTIFRSFFSFTSSSTDASSHAVHVSAVVLASVVAASASLTQF</sequence>
<organism evidence="1 2">
    <name type="scientific">Hyalomma asiaticum</name>
    <name type="common">Tick</name>
    <dbReference type="NCBI Taxonomy" id="266040"/>
    <lineage>
        <taxon>Eukaryota</taxon>
        <taxon>Metazoa</taxon>
        <taxon>Ecdysozoa</taxon>
        <taxon>Arthropoda</taxon>
        <taxon>Chelicerata</taxon>
        <taxon>Arachnida</taxon>
        <taxon>Acari</taxon>
        <taxon>Parasitiformes</taxon>
        <taxon>Ixodida</taxon>
        <taxon>Ixodoidea</taxon>
        <taxon>Ixodidae</taxon>
        <taxon>Hyalomminae</taxon>
        <taxon>Hyalomma</taxon>
    </lineage>
</organism>
<dbReference type="Proteomes" id="UP000821845">
    <property type="component" value="Chromosome 4"/>
</dbReference>
<keyword evidence="2" id="KW-1185">Reference proteome</keyword>
<proteinExistence type="predicted"/>
<evidence type="ECO:0000313" key="2">
    <source>
        <dbReference type="Proteomes" id="UP000821845"/>
    </source>
</evidence>
<name>A0ACB7SCK4_HYAAI</name>